<feature type="compositionally biased region" description="Acidic residues" evidence="13">
    <location>
        <begin position="22"/>
        <end position="34"/>
    </location>
</feature>
<keyword evidence="6" id="KW-0862">Zinc</keyword>
<dbReference type="GO" id="GO:0003677">
    <property type="term" value="F:DNA binding"/>
    <property type="evidence" value="ECO:0007669"/>
    <property type="project" value="UniProtKB-KW"/>
</dbReference>
<evidence type="ECO:0000256" key="7">
    <source>
        <dbReference type="ARBA" id="ARBA00023125"/>
    </source>
</evidence>
<sequence>MIRGIPRGRFTGPVPRPFEASYGDEYESYTETDDMMASSGNGEVCHGYVRTRLAPPDPHPTEYYGLERSSSERSGPYESYDSGSSKGSRDLHRSGFGSSYDDGYDRSPSSNQFYSEESRWDSSYPSAAIRSGFLGNEGRGGYSSYSGGGGSPHAKLAPYGSRGRGMPAYPQNSFGGRSNDVGGPPAFRGRGRGFIASGSGIRPPMATGPPRPQAFRPMERVKPPMVRYGPPRPEFYGGYQLPPLPAARGMKRKMMAPPPPAIMVKKQKPFPVINKTAVINTPAEGLPQADDDDEADDSAESKQRKARRVKQKRKRVKEIEKYGDMYRLAFTCAFCKVRTCDDKEIEDHFASTFHQQTLAHIQKQTKFDEKTMAFLHESMVNKFRKNVLRKRNNAGAEPTLEEIQRELSKAVVEEVCLSKVEMILCLACHTHVPAALVSLQIHLQSSEHLKNKSEFTETQKRESVLAATSIMTNPIVKARFDKYLKGENPFDDEIKQDAEESQPEEAEGDLNHIAE</sequence>
<evidence type="ECO:0000256" key="12">
    <source>
        <dbReference type="PROSITE-ProRule" id="PRU01140"/>
    </source>
</evidence>
<keyword evidence="3" id="KW-0479">Metal-binding</keyword>
<evidence type="ECO:0000256" key="13">
    <source>
        <dbReference type="SAM" id="MobiDB-lite"/>
    </source>
</evidence>
<keyword evidence="7" id="KW-0238">DNA-binding</keyword>
<dbReference type="Pfam" id="PF04988">
    <property type="entry name" value="AKAP95"/>
    <property type="match status" value="1"/>
</dbReference>
<feature type="region of interest" description="Disordered" evidence="13">
    <location>
        <begin position="1"/>
        <end position="121"/>
    </location>
</feature>
<reference evidence="15" key="1">
    <citation type="journal article" date="2023" name="Science">
        <title>Genome structures resolve the early diversification of teleost fishes.</title>
        <authorList>
            <person name="Parey E."/>
            <person name="Louis A."/>
            <person name="Montfort J."/>
            <person name="Bouchez O."/>
            <person name="Roques C."/>
            <person name="Iampietro C."/>
            <person name="Lluch J."/>
            <person name="Castinel A."/>
            <person name="Donnadieu C."/>
            <person name="Desvignes T."/>
            <person name="Floi Bucao C."/>
            <person name="Jouanno E."/>
            <person name="Wen M."/>
            <person name="Mejri S."/>
            <person name="Dirks R."/>
            <person name="Jansen H."/>
            <person name="Henkel C."/>
            <person name="Chen W.J."/>
            <person name="Zahm M."/>
            <person name="Cabau C."/>
            <person name="Klopp C."/>
            <person name="Thompson A.W."/>
            <person name="Robinson-Rechavi M."/>
            <person name="Braasch I."/>
            <person name="Lecointre G."/>
            <person name="Bobe J."/>
            <person name="Postlethwait J.H."/>
            <person name="Berthelot C."/>
            <person name="Roest Crollius H."/>
            <person name="Guiguen Y."/>
        </authorList>
    </citation>
    <scope>NUCLEOTIDE SEQUENCE</scope>
    <source>
        <strain evidence="15">Concon-B</strain>
    </source>
</reference>
<evidence type="ECO:0000256" key="3">
    <source>
        <dbReference type="ARBA" id="ARBA00022723"/>
    </source>
</evidence>
<protein>
    <recommendedName>
        <fullName evidence="10">DBIRD complex subunit ZNF326</fullName>
    </recommendedName>
    <alternativeName>
        <fullName evidence="11">Zinc finger protein 326</fullName>
    </alternativeName>
</protein>
<dbReference type="GO" id="GO:0008270">
    <property type="term" value="F:zinc ion binding"/>
    <property type="evidence" value="ECO:0007669"/>
    <property type="project" value="UniProtKB-KW"/>
</dbReference>
<evidence type="ECO:0000256" key="2">
    <source>
        <dbReference type="ARBA" id="ARBA00022664"/>
    </source>
</evidence>
<evidence type="ECO:0000256" key="1">
    <source>
        <dbReference type="ARBA" id="ARBA00004123"/>
    </source>
</evidence>
<accession>A0A9Q1DKT2</accession>
<keyword evidence="9" id="KW-0539">Nucleus</keyword>
<keyword evidence="4" id="KW-0677">Repeat</keyword>
<dbReference type="GO" id="GO:0044609">
    <property type="term" value="C:DBIRD complex"/>
    <property type="evidence" value="ECO:0007669"/>
    <property type="project" value="TreeGrafter"/>
</dbReference>
<dbReference type="GO" id="GO:0008380">
    <property type="term" value="P:RNA splicing"/>
    <property type="evidence" value="ECO:0007669"/>
    <property type="project" value="UniProtKB-KW"/>
</dbReference>
<dbReference type="AlphaFoldDB" id="A0A9Q1DKT2"/>
<keyword evidence="2" id="KW-0507">mRNA processing</keyword>
<feature type="region of interest" description="Disordered" evidence="13">
    <location>
        <begin position="283"/>
        <end position="313"/>
    </location>
</feature>
<organism evidence="15 16">
    <name type="scientific">Conger conger</name>
    <name type="common">Conger eel</name>
    <name type="synonym">Muraena conger</name>
    <dbReference type="NCBI Taxonomy" id="82655"/>
    <lineage>
        <taxon>Eukaryota</taxon>
        <taxon>Metazoa</taxon>
        <taxon>Chordata</taxon>
        <taxon>Craniata</taxon>
        <taxon>Vertebrata</taxon>
        <taxon>Euteleostomi</taxon>
        <taxon>Actinopterygii</taxon>
        <taxon>Neopterygii</taxon>
        <taxon>Teleostei</taxon>
        <taxon>Anguilliformes</taxon>
        <taxon>Congridae</taxon>
        <taxon>Conger</taxon>
    </lineage>
</organism>
<feature type="region of interest" description="Disordered" evidence="13">
    <location>
        <begin position="488"/>
        <end position="515"/>
    </location>
</feature>
<dbReference type="GO" id="GO:0032784">
    <property type="term" value="P:regulation of DNA-templated transcription elongation"/>
    <property type="evidence" value="ECO:0007669"/>
    <property type="project" value="TreeGrafter"/>
</dbReference>
<dbReference type="GO" id="GO:0006397">
    <property type="term" value="P:mRNA processing"/>
    <property type="evidence" value="ECO:0007669"/>
    <property type="project" value="UniProtKB-KW"/>
</dbReference>
<dbReference type="GO" id="GO:0005634">
    <property type="term" value="C:nucleus"/>
    <property type="evidence" value="ECO:0007669"/>
    <property type="project" value="UniProtKB-SubCell"/>
</dbReference>
<evidence type="ECO:0000313" key="16">
    <source>
        <dbReference type="Proteomes" id="UP001152803"/>
    </source>
</evidence>
<evidence type="ECO:0000256" key="4">
    <source>
        <dbReference type="ARBA" id="ARBA00022737"/>
    </source>
</evidence>
<keyword evidence="16" id="KW-1185">Reference proteome</keyword>
<keyword evidence="8" id="KW-0508">mRNA splicing</keyword>
<evidence type="ECO:0000256" key="9">
    <source>
        <dbReference type="ARBA" id="ARBA00023242"/>
    </source>
</evidence>
<feature type="compositionally biased region" description="Acidic residues" evidence="13">
    <location>
        <begin position="499"/>
        <end position="508"/>
    </location>
</feature>
<feature type="compositionally biased region" description="Acidic residues" evidence="13">
    <location>
        <begin position="289"/>
        <end position="298"/>
    </location>
</feature>
<dbReference type="InterPro" id="IPR007071">
    <property type="entry name" value="AKAP95"/>
</dbReference>
<dbReference type="PROSITE" id="PS51799">
    <property type="entry name" value="ZF_C2H2_AKAP95"/>
    <property type="match status" value="1"/>
</dbReference>
<evidence type="ECO:0000256" key="11">
    <source>
        <dbReference type="ARBA" id="ARBA00043254"/>
    </source>
</evidence>
<proteinExistence type="inferred from homology"/>
<evidence type="ECO:0000256" key="8">
    <source>
        <dbReference type="ARBA" id="ARBA00023187"/>
    </source>
</evidence>
<evidence type="ECO:0000259" key="14">
    <source>
        <dbReference type="PROSITE" id="PS51799"/>
    </source>
</evidence>
<feature type="domain" description="C2H2 AKAP95-type" evidence="14">
    <location>
        <begin position="332"/>
        <end position="354"/>
    </location>
</feature>
<name>A0A9Q1DKT2_CONCO</name>
<feature type="compositionally biased region" description="Polar residues" evidence="13">
    <location>
        <begin position="107"/>
        <end position="121"/>
    </location>
</feature>
<comment type="caution">
    <text evidence="15">The sequence shown here is derived from an EMBL/GenBank/DDBJ whole genome shotgun (WGS) entry which is preliminary data.</text>
</comment>
<dbReference type="Proteomes" id="UP001152803">
    <property type="component" value="Unassembled WGS sequence"/>
</dbReference>
<comment type="subcellular location">
    <subcellularLocation>
        <location evidence="1">Nucleus</location>
    </subcellularLocation>
</comment>
<gene>
    <name evidence="15" type="ORF">COCON_G00088690</name>
</gene>
<evidence type="ECO:0000256" key="10">
    <source>
        <dbReference type="ARBA" id="ARBA00040207"/>
    </source>
</evidence>
<dbReference type="InterPro" id="IPR034736">
    <property type="entry name" value="ZF_C2H2_AKAP95"/>
</dbReference>
<evidence type="ECO:0000256" key="5">
    <source>
        <dbReference type="ARBA" id="ARBA00022771"/>
    </source>
</evidence>
<dbReference type="OrthoDB" id="9904304at2759"/>
<dbReference type="EMBL" id="JAFJMO010000006">
    <property type="protein sequence ID" value="KAJ8274244.1"/>
    <property type="molecule type" value="Genomic_DNA"/>
</dbReference>
<keyword evidence="5 12" id="KW-0863">Zinc-finger</keyword>
<feature type="region of interest" description="Disordered" evidence="13">
    <location>
        <begin position="197"/>
        <end position="217"/>
    </location>
</feature>
<dbReference type="PANTHER" id="PTHR12190">
    <property type="entry name" value="A-KINASE ANCHOR PROTEIN AKAP 8"/>
    <property type="match status" value="1"/>
</dbReference>
<evidence type="ECO:0000256" key="6">
    <source>
        <dbReference type="ARBA" id="ARBA00022833"/>
    </source>
</evidence>
<feature type="compositionally biased region" description="Basic residues" evidence="13">
    <location>
        <begin position="304"/>
        <end position="313"/>
    </location>
</feature>
<dbReference type="PANTHER" id="PTHR12190:SF1">
    <property type="entry name" value="DBIRD COMPLEX SUBUNIT ZNF326"/>
    <property type="match status" value="1"/>
</dbReference>
<comment type="similarity">
    <text evidence="12">Belongs to the AKAP95 family.</text>
</comment>
<evidence type="ECO:0000313" key="15">
    <source>
        <dbReference type="EMBL" id="KAJ8274244.1"/>
    </source>
</evidence>